<dbReference type="EMBL" id="CBEP010000064">
    <property type="protein sequence ID" value="CDC04575.1"/>
    <property type="molecule type" value="Genomic_DNA"/>
</dbReference>
<dbReference type="Proteomes" id="UP000018168">
    <property type="component" value="Unassembled WGS sequence"/>
</dbReference>
<gene>
    <name evidence="2" type="ORF">BN578_00110</name>
</gene>
<name>R6N0P4_9FIRM</name>
<proteinExistence type="predicted"/>
<feature type="compositionally biased region" description="Acidic residues" evidence="1">
    <location>
        <begin position="16"/>
        <end position="26"/>
    </location>
</feature>
<accession>R6N0P4</accession>
<organism evidence="2 3">
    <name type="scientific">[Clostridium] leptum CAG:27</name>
    <dbReference type="NCBI Taxonomy" id="1263068"/>
    <lineage>
        <taxon>Bacteria</taxon>
        <taxon>Bacillati</taxon>
        <taxon>Bacillota</taxon>
        <taxon>Clostridia</taxon>
        <taxon>Eubacteriales</taxon>
        <taxon>Oscillospiraceae</taxon>
        <taxon>Oscillospiraceae incertae sedis</taxon>
    </lineage>
</organism>
<feature type="region of interest" description="Disordered" evidence="1">
    <location>
        <begin position="1"/>
        <end position="31"/>
    </location>
</feature>
<evidence type="ECO:0000313" key="2">
    <source>
        <dbReference type="EMBL" id="CDC04575.1"/>
    </source>
</evidence>
<sequence>MNRNNDNGLSRAEFEYLYDTDNEEPETDKSPEYEALEWLKEVYYAYQEYR</sequence>
<evidence type="ECO:0000313" key="3">
    <source>
        <dbReference type="Proteomes" id="UP000018168"/>
    </source>
</evidence>
<comment type="caution">
    <text evidence="2">The sequence shown here is derived from an EMBL/GenBank/DDBJ whole genome shotgun (WGS) entry which is preliminary data.</text>
</comment>
<reference evidence="2" key="1">
    <citation type="submission" date="2012-11" db="EMBL/GenBank/DDBJ databases">
        <title>Dependencies among metagenomic species, viruses, plasmids and units of genetic variation.</title>
        <authorList>
            <person name="Nielsen H.B."/>
            <person name="Almeida M."/>
            <person name="Juncker A.S."/>
            <person name="Rasmussen S."/>
            <person name="Li J."/>
            <person name="Sunagawa S."/>
            <person name="Plichta D."/>
            <person name="Gautier L."/>
            <person name="Le Chatelier E."/>
            <person name="Peletier E."/>
            <person name="Bonde I."/>
            <person name="Nielsen T."/>
            <person name="Manichanh C."/>
            <person name="Arumugam M."/>
            <person name="Batto J."/>
            <person name="Santos M.B.Q.D."/>
            <person name="Blom N."/>
            <person name="Borruel N."/>
            <person name="Burgdorf K.S."/>
            <person name="Boumezbeur F."/>
            <person name="Casellas F."/>
            <person name="Dore J."/>
            <person name="Guarner F."/>
            <person name="Hansen T."/>
            <person name="Hildebrand F."/>
            <person name="Kaas R.S."/>
            <person name="Kennedy S."/>
            <person name="Kristiansen K."/>
            <person name="Kultima J.R."/>
            <person name="Leonard P."/>
            <person name="Levenez F."/>
            <person name="Lund O."/>
            <person name="Moumen B."/>
            <person name="Le Paslier D."/>
            <person name="Pons N."/>
            <person name="Pedersen O."/>
            <person name="Prifti E."/>
            <person name="Qin J."/>
            <person name="Raes J."/>
            <person name="Tap J."/>
            <person name="Tims S."/>
            <person name="Ussery D.W."/>
            <person name="Yamada T."/>
            <person name="MetaHit consortium"/>
            <person name="Renault P."/>
            <person name="Sicheritz-Ponten T."/>
            <person name="Bork P."/>
            <person name="Wang J."/>
            <person name="Brunak S."/>
            <person name="Ehrlich S.D."/>
        </authorList>
    </citation>
    <scope>NUCLEOTIDE SEQUENCE [LARGE SCALE GENOMIC DNA]</scope>
</reference>
<dbReference type="AlphaFoldDB" id="R6N0P4"/>
<evidence type="ECO:0000256" key="1">
    <source>
        <dbReference type="SAM" id="MobiDB-lite"/>
    </source>
</evidence>
<protein>
    <submittedName>
        <fullName evidence="2">Uncharacterized protein</fullName>
    </submittedName>
</protein>